<evidence type="ECO:0000256" key="1">
    <source>
        <dbReference type="SAM" id="Phobius"/>
    </source>
</evidence>
<dbReference type="EMBL" id="JAXQNO010000004">
    <property type="protein sequence ID" value="KAK4799046.1"/>
    <property type="molecule type" value="Genomic_DNA"/>
</dbReference>
<evidence type="ECO:0000313" key="2">
    <source>
        <dbReference type="EMBL" id="KAK4799046.1"/>
    </source>
</evidence>
<gene>
    <name evidence="2" type="ORF">SAY86_024411</name>
</gene>
<keyword evidence="1" id="KW-0472">Membrane</keyword>
<sequence>MRYCFRVVTQIGEKTLHSSYKRIYTDVNFMISSLGLPLRKETWTCLAWEVVAAIDLAHLVVQEIEGLVMEGLEDLEVQILDDKVGTVLAALVVSLIVAVLGPLMGQAQVDLEVAAVQDLMILDQVVPVVLGTIIQTDPADLWATTRGVQVILEK</sequence>
<proteinExistence type="predicted"/>
<evidence type="ECO:0000313" key="3">
    <source>
        <dbReference type="Proteomes" id="UP001346149"/>
    </source>
</evidence>
<accession>A0AAN7M527</accession>
<protein>
    <submittedName>
        <fullName evidence="2">Uncharacterized protein</fullName>
    </submittedName>
</protein>
<dbReference type="Proteomes" id="UP001346149">
    <property type="component" value="Unassembled WGS sequence"/>
</dbReference>
<keyword evidence="3" id="KW-1185">Reference proteome</keyword>
<keyword evidence="1" id="KW-1133">Transmembrane helix</keyword>
<comment type="caution">
    <text evidence="2">The sequence shown here is derived from an EMBL/GenBank/DDBJ whole genome shotgun (WGS) entry which is preliminary data.</text>
</comment>
<organism evidence="2 3">
    <name type="scientific">Trapa natans</name>
    <name type="common">Water chestnut</name>
    <dbReference type="NCBI Taxonomy" id="22666"/>
    <lineage>
        <taxon>Eukaryota</taxon>
        <taxon>Viridiplantae</taxon>
        <taxon>Streptophyta</taxon>
        <taxon>Embryophyta</taxon>
        <taxon>Tracheophyta</taxon>
        <taxon>Spermatophyta</taxon>
        <taxon>Magnoliopsida</taxon>
        <taxon>eudicotyledons</taxon>
        <taxon>Gunneridae</taxon>
        <taxon>Pentapetalae</taxon>
        <taxon>rosids</taxon>
        <taxon>malvids</taxon>
        <taxon>Myrtales</taxon>
        <taxon>Lythraceae</taxon>
        <taxon>Trapa</taxon>
    </lineage>
</organism>
<dbReference type="AlphaFoldDB" id="A0AAN7M527"/>
<name>A0AAN7M527_TRANT</name>
<keyword evidence="1" id="KW-0812">Transmembrane</keyword>
<reference evidence="2 3" key="1">
    <citation type="journal article" date="2023" name="Hortic Res">
        <title>Pangenome of water caltrop reveals structural variations and asymmetric subgenome divergence after allopolyploidization.</title>
        <authorList>
            <person name="Zhang X."/>
            <person name="Chen Y."/>
            <person name="Wang L."/>
            <person name="Yuan Y."/>
            <person name="Fang M."/>
            <person name="Shi L."/>
            <person name="Lu R."/>
            <person name="Comes H.P."/>
            <person name="Ma Y."/>
            <person name="Chen Y."/>
            <person name="Huang G."/>
            <person name="Zhou Y."/>
            <person name="Zheng Z."/>
            <person name="Qiu Y."/>
        </authorList>
    </citation>
    <scope>NUCLEOTIDE SEQUENCE [LARGE SCALE GENOMIC DNA]</scope>
    <source>
        <strain evidence="2">F231</strain>
    </source>
</reference>
<feature type="transmembrane region" description="Helical" evidence="1">
    <location>
        <begin position="84"/>
        <end position="103"/>
    </location>
</feature>